<dbReference type="PROSITE" id="PS50021">
    <property type="entry name" value="CH"/>
    <property type="match status" value="2"/>
</dbReference>
<dbReference type="OrthoDB" id="18853at2759"/>
<accession>A0A0A1UB15</accession>
<dbReference type="GeneID" id="14891358"/>
<name>A0A0A1UB15_ENTIV</name>
<keyword evidence="1" id="KW-0175">Coiled coil</keyword>
<evidence type="ECO:0000313" key="4">
    <source>
        <dbReference type="Proteomes" id="UP000014680"/>
    </source>
</evidence>
<feature type="coiled-coil region" evidence="1">
    <location>
        <begin position="274"/>
        <end position="332"/>
    </location>
</feature>
<proteinExistence type="predicted"/>
<dbReference type="KEGG" id="eiv:EIN_443080"/>
<sequence length="554" mass="64298">MVEESIKNKAWVRIQEKLYMSWMNEVLEKRNMEVTNLLLDVADGIKLINFIEALSNLKIEGYIKKPNNRIQRVANGNKFCEFIKFQLNFPNPGCFPENIVDLGTEKADNRNLLGLLYLLFRRYRLDVIKNEEGTEKGKEKNNALLEWVKKIASNYGLEVTGFKSSFNDGKVFLALAHYISNKSFDYEEFKEKPTEEVLDKAFTVAQENGIPRVLEITDVTENILEARGYEMYVSLFHNEYTKRQQIEALKGTFAKSQEQLAMEAKSQEDLVNLNVELSNTRDELKSTVEGLEKTAEEKKSELIELQVKGTSLDELIKEKKEVYNKVEMSKNEKEVGAKSAEEVYETNMKKIDENKDIKKDDDDEIDSLSKQIEETKKRIEEVKTLLENMRSKEAESMASKYVEAQKKCDEMNKRKCEVEEEIEELEETLSKRNEKVSMMENELDIDKDNLLRGNTLQELYLNVAPVEENLREHIVNLHKWAPYMKNTEGFGNEDEKVKELDKQKEGNYKEVLKALATDLEGENDELGKVLVEVKKNQLKKQTKKPTMKKPTVKK</sequence>
<dbReference type="RefSeq" id="XP_004259149.1">
    <property type="nucleotide sequence ID" value="XM_004259101.1"/>
</dbReference>
<dbReference type="SUPFAM" id="SSF47576">
    <property type="entry name" value="Calponin-homology domain, CH-domain"/>
    <property type="match status" value="1"/>
</dbReference>
<dbReference type="Pfam" id="PF00307">
    <property type="entry name" value="CH"/>
    <property type="match status" value="2"/>
</dbReference>
<feature type="coiled-coil region" evidence="1">
    <location>
        <begin position="358"/>
        <end position="442"/>
    </location>
</feature>
<feature type="domain" description="Calponin-homology (CH)" evidence="2">
    <location>
        <begin position="138"/>
        <end position="241"/>
    </location>
</feature>
<evidence type="ECO:0000259" key="2">
    <source>
        <dbReference type="PROSITE" id="PS50021"/>
    </source>
</evidence>
<dbReference type="AlphaFoldDB" id="A0A0A1UB15"/>
<dbReference type="SMART" id="SM00033">
    <property type="entry name" value="CH"/>
    <property type="match status" value="2"/>
</dbReference>
<dbReference type="PANTHER" id="PTHR11915">
    <property type="entry name" value="SPECTRIN/FILAMIN RELATED CYTOSKELETAL PROTEIN"/>
    <property type="match status" value="1"/>
</dbReference>
<dbReference type="OMA" id="CFPENIV"/>
<reference evidence="3 4" key="1">
    <citation type="submission" date="2012-10" db="EMBL/GenBank/DDBJ databases">
        <authorList>
            <person name="Zafar N."/>
            <person name="Inman J."/>
            <person name="Hall N."/>
            <person name="Lorenzi H."/>
            <person name="Caler E."/>
        </authorList>
    </citation>
    <scope>NUCLEOTIDE SEQUENCE [LARGE SCALE GENOMIC DNA]</scope>
    <source>
        <strain evidence="3 4">IP1</strain>
    </source>
</reference>
<dbReference type="Gene3D" id="1.10.418.10">
    <property type="entry name" value="Calponin-like domain"/>
    <property type="match status" value="2"/>
</dbReference>
<dbReference type="EMBL" id="KB206373">
    <property type="protein sequence ID" value="ELP92378.1"/>
    <property type="molecule type" value="Genomic_DNA"/>
</dbReference>
<gene>
    <name evidence="3" type="ORF">EIN_443080</name>
</gene>
<evidence type="ECO:0000256" key="1">
    <source>
        <dbReference type="SAM" id="Coils"/>
    </source>
</evidence>
<evidence type="ECO:0000313" key="3">
    <source>
        <dbReference type="EMBL" id="ELP92378.1"/>
    </source>
</evidence>
<dbReference type="Proteomes" id="UP000014680">
    <property type="component" value="Unassembled WGS sequence"/>
</dbReference>
<dbReference type="InterPro" id="IPR036872">
    <property type="entry name" value="CH_dom_sf"/>
</dbReference>
<keyword evidence="4" id="KW-1185">Reference proteome</keyword>
<dbReference type="InterPro" id="IPR001715">
    <property type="entry name" value="CH_dom"/>
</dbReference>
<protein>
    <submittedName>
        <fullName evidence="3">Alpha-actinin, putative</fullName>
    </submittedName>
</protein>
<feature type="domain" description="Calponin-homology (CH)" evidence="2">
    <location>
        <begin position="13"/>
        <end position="124"/>
    </location>
</feature>
<dbReference type="VEuPathDB" id="AmoebaDB:EIN_443080"/>
<organism evidence="3 4">
    <name type="scientific">Entamoeba invadens IP1</name>
    <dbReference type="NCBI Taxonomy" id="370355"/>
    <lineage>
        <taxon>Eukaryota</taxon>
        <taxon>Amoebozoa</taxon>
        <taxon>Evosea</taxon>
        <taxon>Archamoebae</taxon>
        <taxon>Mastigamoebida</taxon>
        <taxon>Entamoebidae</taxon>
        <taxon>Entamoeba</taxon>
    </lineage>
</organism>